<dbReference type="InterPro" id="IPR017853">
    <property type="entry name" value="GH"/>
</dbReference>
<dbReference type="GO" id="GO:0005975">
    <property type="term" value="P:carbohydrate metabolic process"/>
    <property type="evidence" value="ECO:0007669"/>
    <property type="project" value="InterPro"/>
</dbReference>
<dbReference type="GO" id="GO:0004566">
    <property type="term" value="F:beta-glucuronidase activity"/>
    <property type="evidence" value="ECO:0007669"/>
    <property type="project" value="TreeGrafter"/>
</dbReference>
<evidence type="ECO:0000313" key="6">
    <source>
        <dbReference type="EMBL" id="TCL62072.1"/>
    </source>
</evidence>
<proteinExistence type="inferred from homology"/>
<dbReference type="InterPro" id="IPR008979">
    <property type="entry name" value="Galactose-bd-like_sf"/>
</dbReference>
<evidence type="ECO:0000313" key="7">
    <source>
        <dbReference type="Proteomes" id="UP000295008"/>
    </source>
</evidence>
<dbReference type="InterPro" id="IPR006101">
    <property type="entry name" value="Glyco_hydro_2"/>
</dbReference>
<keyword evidence="3" id="KW-0326">Glycosidase</keyword>
<protein>
    <submittedName>
        <fullName evidence="6">Beta-glucuronidase</fullName>
    </submittedName>
</protein>
<keyword evidence="7" id="KW-1185">Reference proteome</keyword>
<dbReference type="SUPFAM" id="SSF49303">
    <property type="entry name" value="beta-Galactosidase/glucuronidase domain"/>
    <property type="match status" value="1"/>
</dbReference>
<dbReference type="GO" id="GO:0030246">
    <property type="term" value="F:carbohydrate binding"/>
    <property type="evidence" value="ECO:0007669"/>
    <property type="project" value="TreeGrafter"/>
</dbReference>
<comment type="caution">
    <text evidence="6">The sequence shown here is derived from an EMBL/GenBank/DDBJ whole genome shotgun (WGS) entry which is preliminary data.</text>
</comment>
<keyword evidence="2" id="KW-0378">Hydrolase</keyword>
<feature type="domain" description="Glycosyl hydrolases family 2 sugar binding" evidence="5">
    <location>
        <begin position="41"/>
        <end position="204"/>
    </location>
</feature>
<dbReference type="InterPro" id="IPR013783">
    <property type="entry name" value="Ig-like_fold"/>
</dbReference>
<dbReference type="SUPFAM" id="SSF51445">
    <property type="entry name" value="(Trans)glycosidases"/>
    <property type="match status" value="1"/>
</dbReference>
<dbReference type="Pfam" id="PF02837">
    <property type="entry name" value="Glyco_hydro_2_N"/>
    <property type="match status" value="1"/>
</dbReference>
<gene>
    <name evidence="6" type="ORF">EDC14_102828</name>
</gene>
<dbReference type="InterPro" id="IPR006103">
    <property type="entry name" value="Glyco_hydro_2_cat"/>
</dbReference>
<organism evidence="6 7">
    <name type="scientific">Hydrogenispora ethanolica</name>
    <dbReference type="NCBI Taxonomy" id="1082276"/>
    <lineage>
        <taxon>Bacteria</taxon>
        <taxon>Bacillati</taxon>
        <taxon>Bacillota</taxon>
        <taxon>Hydrogenispora</taxon>
    </lineage>
</organism>
<reference evidence="6 7" key="1">
    <citation type="submission" date="2019-03" db="EMBL/GenBank/DDBJ databases">
        <title>Genomic Encyclopedia of Type Strains, Phase IV (KMG-IV): sequencing the most valuable type-strain genomes for metagenomic binning, comparative biology and taxonomic classification.</title>
        <authorList>
            <person name="Goeker M."/>
        </authorList>
    </citation>
    <scope>NUCLEOTIDE SEQUENCE [LARGE SCALE GENOMIC DNA]</scope>
    <source>
        <strain evidence="6 7">LX-B</strain>
    </source>
</reference>
<dbReference type="SUPFAM" id="SSF49785">
    <property type="entry name" value="Galactose-binding domain-like"/>
    <property type="match status" value="1"/>
</dbReference>
<accession>A0A4R1R9M6</accession>
<evidence type="ECO:0000259" key="4">
    <source>
        <dbReference type="Pfam" id="PF02836"/>
    </source>
</evidence>
<dbReference type="Gene3D" id="2.60.40.10">
    <property type="entry name" value="Immunoglobulins"/>
    <property type="match status" value="1"/>
</dbReference>
<evidence type="ECO:0000256" key="1">
    <source>
        <dbReference type="ARBA" id="ARBA00007401"/>
    </source>
</evidence>
<dbReference type="PANTHER" id="PTHR10066:SF67">
    <property type="entry name" value="BETA-GLUCURONIDASE"/>
    <property type="match status" value="1"/>
</dbReference>
<dbReference type="InterPro" id="IPR036156">
    <property type="entry name" value="Beta-gal/glucu_dom_sf"/>
</dbReference>
<dbReference type="PRINTS" id="PR00132">
    <property type="entry name" value="GLHYDRLASE2"/>
</dbReference>
<dbReference type="RefSeq" id="WP_132015921.1">
    <property type="nucleotide sequence ID" value="NZ_SLUN01000028.1"/>
</dbReference>
<dbReference type="GO" id="GO:0019391">
    <property type="term" value="P:glucuronoside catabolic process"/>
    <property type="evidence" value="ECO:0007669"/>
    <property type="project" value="TreeGrafter"/>
</dbReference>
<dbReference type="EMBL" id="SLUN01000028">
    <property type="protein sequence ID" value="TCL62072.1"/>
    <property type="molecule type" value="Genomic_DNA"/>
</dbReference>
<dbReference type="OrthoDB" id="9762066at2"/>
<dbReference type="Gene3D" id="3.20.20.80">
    <property type="entry name" value="Glycosidases"/>
    <property type="match status" value="1"/>
</dbReference>
<dbReference type="PANTHER" id="PTHR10066">
    <property type="entry name" value="BETA-GLUCURONIDASE"/>
    <property type="match status" value="1"/>
</dbReference>
<dbReference type="Proteomes" id="UP000295008">
    <property type="component" value="Unassembled WGS sequence"/>
</dbReference>
<feature type="domain" description="Glycoside hydrolase family 2 catalytic" evidence="4">
    <location>
        <begin position="298"/>
        <end position="585"/>
    </location>
</feature>
<evidence type="ECO:0000256" key="2">
    <source>
        <dbReference type="ARBA" id="ARBA00022801"/>
    </source>
</evidence>
<dbReference type="Gene3D" id="2.60.120.260">
    <property type="entry name" value="Galactose-binding domain-like"/>
    <property type="match status" value="1"/>
</dbReference>
<dbReference type="InterPro" id="IPR006104">
    <property type="entry name" value="Glyco_hydro_2_N"/>
</dbReference>
<evidence type="ECO:0000259" key="5">
    <source>
        <dbReference type="Pfam" id="PF02837"/>
    </source>
</evidence>
<dbReference type="Pfam" id="PF02836">
    <property type="entry name" value="Glyco_hydro_2_C"/>
    <property type="match status" value="1"/>
</dbReference>
<name>A0A4R1R9M6_HYDET</name>
<comment type="similarity">
    <text evidence="1">Belongs to the glycosyl hydrolase 2 family.</text>
</comment>
<evidence type="ECO:0000256" key="3">
    <source>
        <dbReference type="ARBA" id="ARBA00023295"/>
    </source>
</evidence>
<dbReference type="AlphaFoldDB" id="A0A4R1R9M6"/>
<sequence>MTILPSENHQETIHNENYDQKYNLQNLNHQNLIFTENRPAQSLNGTWTFTIDPYDTGLRSDWNRLSHCDAAGRPVPWDYDYDGGEAVPVPSCWNMLRPEYYYYEGSAWYAREFTYREQAAGERVFLRIGAASYDAKVFLNEAFLGNHYGGSTPFCVELTGRLQERNVLQVCVNNTRTADRVPMRNTDWFNYGGIYRDVELYRVPATFIKNFKIFLAPGASDRRIRAEVEVDGPVRDGALRLELPELGIEQTLPVSAGKGSLELEAAPELWSPEQPRLYAVRAEYQGDAIALRVGFRRIEVRGTEILLNGKALFLRGVCVHEDDTVLGKATDEADLRRRFADAKELGCNFLRLAHYPHTERAAQLADELGFLLWEEIPVYWAIDFENPATYRDAENQLLELVRRDQNRASVIIWSVGNENAATAPRLSFMSRLAEAARKEDPTRLISAACLVNEKKIRIEDPLADYLDVIGVNEYYGWYKLDFTELAQLGRNSAPVKPVIITETGADGLAGYHDDAAVLFTEEHMAEVYRKQVKFVKESDYIKGISPWILYDFQTPRRMNRYQQGVNRKGLIALDKKTRKAAFYVLQAFYREKQAEGK</sequence>